<dbReference type="InterPro" id="IPR004481">
    <property type="entry name" value="K/Na/Ca-exchanger"/>
</dbReference>
<evidence type="ECO:0000256" key="5">
    <source>
        <dbReference type="SAM" id="Phobius"/>
    </source>
</evidence>
<dbReference type="EMBL" id="QEXV01000005">
    <property type="protein sequence ID" value="PWE16681.1"/>
    <property type="molecule type" value="Genomic_DNA"/>
</dbReference>
<evidence type="ECO:0000256" key="2">
    <source>
        <dbReference type="ARBA" id="ARBA00022692"/>
    </source>
</evidence>
<dbReference type="AlphaFoldDB" id="A0A2U2BRN8"/>
<feature type="transmembrane region" description="Helical" evidence="5">
    <location>
        <begin position="132"/>
        <end position="151"/>
    </location>
</feature>
<dbReference type="OrthoDB" id="9794225at2"/>
<feature type="transmembrane region" description="Helical" evidence="5">
    <location>
        <begin position="243"/>
        <end position="264"/>
    </location>
</feature>
<comment type="subcellular location">
    <subcellularLocation>
        <location evidence="1">Membrane</location>
        <topology evidence="1">Multi-pass membrane protein</topology>
    </subcellularLocation>
</comment>
<dbReference type="GO" id="GO:0006874">
    <property type="term" value="P:intracellular calcium ion homeostasis"/>
    <property type="evidence" value="ECO:0007669"/>
    <property type="project" value="TreeGrafter"/>
</dbReference>
<dbReference type="Gene3D" id="6.10.280.80">
    <property type="entry name" value="NCX, peripheral helical region"/>
    <property type="match status" value="1"/>
</dbReference>
<reference evidence="8" key="1">
    <citation type="submission" date="2018-05" db="EMBL/GenBank/DDBJ databases">
        <authorList>
            <person name="Liu B.-T."/>
        </authorList>
    </citation>
    <scope>NUCLEOTIDE SEQUENCE [LARGE SCALE GENOMIC DNA]</scope>
    <source>
        <strain evidence="8">WD6-1</strain>
    </source>
</reference>
<dbReference type="NCBIfam" id="TIGR00367">
    <property type="entry name" value="calcium/sodium antiporter"/>
    <property type="match status" value="1"/>
</dbReference>
<dbReference type="InterPro" id="IPR004837">
    <property type="entry name" value="NaCa_Exmemb"/>
</dbReference>
<comment type="caution">
    <text evidence="7">The sequence shown here is derived from an EMBL/GenBank/DDBJ whole genome shotgun (WGS) entry which is preliminary data.</text>
</comment>
<accession>A0A2U2BRN8</accession>
<evidence type="ECO:0000259" key="6">
    <source>
        <dbReference type="Pfam" id="PF01699"/>
    </source>
</evidence>
<feature type="transmembrane region" description="Helical" evidence="5">
    <location>
        <begin position="107"/>
        <end position="126"/>
    </location>
</feature>
<gene>
    <name evidence="7" type="ORF">DDZ18_10750</name>
</gene>
<keyword evidence="8" id="KW-1185">Reference proteome</keyword>
<feature type="transmembrane region" description="Helical" evidence="5">
    <location>
        <begin position="213"/>
        <end position="236"/>
    </location>
</feature>
<keyword evidence="4 5" id="KW-0472">Membrane</keyword>
<dbReference type="PANTHER" id="PTHR10846">
    <property type="entry name" value="SODIUM/POTASSIUM/CALCIUM EXCHANGER"/>
    <property type="match status" value="1"/>
</dbReference>
<dbReference type="InterPro" id="IPR044880">
    <property type="entry name" value="NCX_ion-bd_dom_sf"/>
</dbReference>
<dbReference type="GO" id="GO:0008273">
    <property type="term" value="F:calcium, potassium:sodium antiporter activity"/>
    <property type="evidence" value="ECO:0007669"/>
    <property type="project" value="TreeGrafter"/>
</dbReference>
<feature type="transmembrane region" description="Helical" evidence="5">
    <location>
        <begin position="38"/>
        <end position="65"/>
    </location>
</feature>
<name>A0A2U2BRN8_9PROT</name>
<dbReference type="PANTHER" id="PTHR10846:SF8">
    <property type="entry name" value="INNER MEMBRANE PROTEIN YRBG"/>
    <property type="match status" value="1"/>
</dbReference>
<feature type="transmembrane region" description="Helical" evidence="5">
    <location>
        <begin position="71"/>
        <end position="95"/>
    </location>
</feature>
<proteinExistence type="predicted"/>
<dbReference type="Proteomes" id="UP000245168">
    <property type="component" value="Unassembled WGS sequence"/>
</dbReference>
<protein>
    <submittedName>
        <fullName evidence="7">Sodium:proton exchanger</fullName>
    </submittedName>
</protein>
<sequence>MTEPLIDLVMVIAGIVVLLFGGDFLVRGAVALARKGGIPPLLVGLTIVAFGTSAPEMVVSVAAAMSGAPGLAVGNIVGSNIANVLLVLGLPALMIPMATTAPGVRRNAVIAFAASVLFVALTWDRMLDLRDGVILAVGIGVYLLYLAIAASRAQDDPVIQELTDVDSVGAGVGGRAGIAVSLLIGVVALPIGAHLIVTGGADLADRLGVPESVIGLTVLALGTSLPELSTSMVAAFRRHAEVAIGNVLGSNVFNVFAVGGITGVAAGMTQNGVAIDPEFFRVDYWVMLAAGAAIAAFVFLGRPISRGAGAVLFLGYCGYIGALAWINLS</sequence>
<dbReference type="Pfam" id="PF01699">
    <property type="entry name" value="Na_Ca_ex"/>
    <property type="match status" value="2"/>
</dbReference>
<keyword evidence="2 5" id="KW-0812">Transmembrane</keyword>
<evidence type="ECO:0000256" key="3">
    <source>
        <dbReference type="ARBA" id="ARBA00022989"/>
    </source>
</evidence>
<organism evidence="7 8">
    <name type="scientific">Marinicauda salina</name>
    <dbReference type="NCBI Taxonomy" id="2135793"/>
    <lineage>
        <taxon>Bacteria</taxon>
        <taxon>Pseudomonadati</taxon>
        <taxon>Pseudomonadota</taxon>
        <taxon>Alphaproteobacteria</taxon>
        <taxon>Maricaulales</taxon>
        <taxon>Maricaulaceae</taxon>
        <taxon>Marinicauda</taxon>
    </lineage>
</organism>
<evidence type="ECO:0000313" key="8">
    <source>
        <dbReference type="Proteomes" id="UP000245168"/>
    </source>
</evidence>
<feature type="domain" description="Sodium/calcium exchanger membrane region" evidence="6">
    <location>
        <begin position="179"/>
        <end position="322"/>
    </location>
</feature>
<evidence type="ECO:0000256" key="1">
    <source>
        <dbReference type="ARBA" id="ARBA00004141"/>
    </source>
</evidence>
<dbReference type="RefSeq" id="WP_109253404.1">
    <property type="nucleotide sequence ID" value="NZ_QEXV01000005.1"/>
</dbReference>
<feature type="transmembrane region" description="Helical" evidence="5">
    <location>
        <begin position="6"/>
        <end position="26"/>
    </location>
</feature>
<feature type="transmembrane region" description="Helical" evidence="5">
    <location>
        <begin position="284"/>
        <end position="301"/>
    </location>
</feature>
<evidence type="ECO:0000256" key="4">
    <source>
        <dbReference type="ARBA" id="ARBA00023136"/>
    </source>
</evidence>
<feature type="transmembrane region" description="Helical" evidence="5">
    <location>
        <begin position="172"/>
        <end position="193"/>
    </location>
</feature>
<evidence type="ECO:0000313" key="7">
    <source>
        <dbReference type="EMBL" id="PWE16681.1"/>
    </source>
</evidence>
<dbReference type="GO" id="GO:0005886">
    <property type="term" value="C:plasma membrane"/>
    <property type="evidence" value="ECO:0007669"/>
    <property type="project" value="TreeGrafter"/>
</dbReference>
<feature type="domain" description="Sodium/calcium exchanger membrane region" evidence="6">
    <location>
        <begin position="8"/>
        <end position="147"/>
    </location>
</feature>
<dbReference type="Gene3D" id="1.20.1420.30">
    <property type="entry name" value="NCX, central ion-binding region"/>
    <property type="match status" value="1"/>
</dbReference>
<feature type="transmembrane region" description="Helical" evidence="5">
    <location>
        <begin position="308"/>
        <end position="328"/>
    </location>
</feature>
<dbReference type="GO" id="GO:0005262">
    <property type="term" value="F:calcium channel activity"/>
    <property type="evidence" value="ECO:0007669"/>
    <property type="project" value="TreeGrafter"/>
</dbReference>
<keyword evidence="3 5" id="KW-1133">Transmembrane helix</keyword>